<dbReference type="InParanoid" id="A0A0D2K1J7"/>
<dbReference type="GO" id="GO:0046872">
    <property type="term" value="F:metal ion binding"/>
    <property type="evidence" value="ECO:0007669"/>
    <property type="project" value="UniProtKB-KW"/>
</dbReference>
<name>A0A0D2K1J7_9BACT</name>
<evidence type="ECO:0000256" key="5">
    <source>
        <dbReference type="ARBA" id="ARBA00023002"/>
    </source>
</evidence>
<keyword evidence="5" id="KW-0560">Oxidoreductase</keyword>
<dbReference type="PATRIC" id="fig|1429043.3.peg.427"/>
<evidence type="ECO:0000256" key="7">
    <source>
        <dbReference type="ARBA" id="ARBA00023014"/>
    </source>
</evidence>
<comment type="cofactor">
    <cofactor evidence="8">
        <name>tungstopterin</name>
        <dbReference type="ChEBI" id="CHEBI:30402"/>
    </cofactor>
</comment>
<keyword evidence="4" id="KW-0479">Metal-binding</keyword>
<feature type="domain" description="Aldehyde ferredoxin oxidoreductase N-terminal" evidence="9">
    <location>
        <begin position="4"/>
        <end position="206"/>
    </location>
</feature>
<dbReference type="AlphaFoldDB" id="A0A0D2K1J7"/>
<dbReference type="Gene3D" id="1.10.569.10">
    <property type="entry name" value="Aldehyde Ferredoxin Oxidoreductase Protein, subunit A, domain 2"/>
    <property type="match status" value="1"/>
</dbReference>
<dbReference type="InterPro" id="IPR013983">
    <property type="entry name" value="Ald_Fedxn_OxRdtase_N"/>
</dbReference>
<evidence type="ECO:0000313" key="11">
    <source>
        <dbReference type="Proteomes" id="UP000032233"/>
    </source>
</evidence>
<dbReference type="RefSeq" id="WP_044346406.1">
    <property type="nucleotide sequence ID" value="NZ_AZAC01000002.1"/>
</dbReference>
<gene>
    <name evidence="10" type="ORF">X474_02035</name>
</gene>
<proteinExistence type="inferred from homology"/>
<dbReference type="Pfam" id="PF02730">
    <property type="entry name" value="AFOR_N"/>
    <property type="match status" value="1"/>
</dbReference>
<dbReference type="InterPro" id="IPR036503">
    <property type="entry name" value="Ald_Fedxn_OxRdtase_N_sf"/>
</dbReference>
<keyword evidence="6" id="KW-0408">Iron</keyword>
<dbReference type="InterPro" id="IPR013984">
    <property type="entry name" value="Ald_Fedxn_OxRdtase_dom2"/>
</dbReference>
<sequence>MKGWCGKILLVDLTGGELETLPLDPKLARDYIGGRGLGIKLLLDRVDPLVDPLSPENELIMATGPLTGTTAPTGARYMIMTKSPLTGAITCSNSGGHFPSELKKAGWDAILFTGRATKPVYLWIEDQKTELRDASHIWGMEVPQADEVLKKETLLKARTTLIGPAGENGVLFASVMNDKHRAAGRSGVGAVMGSKNLKAVVVKGSGKVDLADPEGFKELAKGFVKGFKESFAGGPVPLRKWGTPITAVGTQNVGVFPTRNFQFGQFEKWDSVGGEALTDTYLTQAKACHACPIACGRGTKVPDGPYAGEGEGPEYETIYAFGSDCGVDDLAAVTKANYICNEMGMDTITMGATIACAMEMSEKGLIPAEDVGLNRELKFGDAPAIVELTRLTGERKGFGRLLGLGSLRLATHYGHPEFAMVAKGQEFAGYDPRGEQGMGLAYATSPIGASHMRGDPAYIEILGVPKLVDPLSIKGKPQLIKDWQDVFCVIDAAGVCVFFSVRNFVLPDETIKPEGIKDLLNAATGLDYSMDEVCRAGERIFNAERVFLNRAGFKRAQDTLPPRMLSEPVPEGPAKGMVCRLEEMLTEFYTLRGWTQDGVPSPEKLGQLGLA</sequence>
<keyword evidence="7" id="KW-0411">Iron-sulfur</keyword>
<dbReference type="SUPFAM" id="SSF56228">
    <property type="entry name" value="Aldehyde ferredoxin oxidoreductase, N-terminal domain"/>
    <property type="match status" value="1"/>
</dbReference>
<comment type="similarity">
    <text evidence="2">Belongs to the AOR/FOR family.</text>
</comment>
<comment type="caution">
    <text evidence="10">The sequence shown here is derived from an EMBL/GenBank/DDBJ whole genome shotgun (WGS) entry which is preliminary data.</text>
</comment>
<keyword evidence="11" id="KW-1185">Reference proteome</keyword>
<dbReference type="Gene3D" id="1.10.599.10">
    <property type="entry name" value="Aldehyde Ferredoxin Oxidoreductase Protein, subunit A, domain 3"/>
    <property type="match status" value="1"/>
</dbReference>
<accession>A0A0D2K1J7</accession>
<reference evidence="10 11" key="1">
    <citation type="submission" date="2013-11" db="EMBL/GenBank/DDBJ databases">
        <title>Metagenomic analysis of a methanogenic consortium involved in long chain n-alkane degradation.</title>
        <authorList>
            <person name="Davidova I.A."/>
            <person name="Callaghan A.V."/>
            <person name="Wawrik B."/>
            <person name="Pruitt S."/>
            <person name="Marks C."/>
            <person name="Duncan K.E."/>
            <person name="Suflita J.M."/>
        </authorList>
    </citation>
    <scope>NUCLEOTIDE SEQUENCE [LARGE SCALE GENOMIC DNA]</scope>
    <source>
        <strain evidence="10 11">SPR</strain>
    </source>
</reference>
<dbReference type="EMBL" id="AZAC01000002">
    <property type="protein sequence ID" value="KIX15525.1"/>
    <property type="molecule type" value="Genomic_DNA"/>
</dbReference>
<evidence type="ECO:0000313" key="10">
    <source>
        <dbReference type="EMBL" id="KIX15525.1"/>
    </source>
</evidence>
<dbReference type="InterPro" id="IPR001203">
    <property type="entry name" value="OxRdtase_Ald_Fedxn_C"/>
</dbReference>
<evidence type="ECO:0000259" key="9">
    <source>
        <dbReference type="SMART" id="SM00790"/>
    </source>
</evidence>
<evidence type="ECO:0000256" key="1">
    <source>
        <dbReference type="ARBA" id="ARBA00001966"/>
    </source>
</evidence>
<dbReference type="InterPro" id="IPR036021">
    <property type="entry name" value="Tungsten_al_ferr_oxy-like_C"/>
</dbReference>
<dbReference type="SMART" id="SM00790">
    <property type="entry name" value="AFOR_N"/>
    <property type="match status" value="1"/>
</dbReference>
<keyword evidence="3" id="KW-0004">4Fe-4S</keyword>
<dbReference type="GO" id="GO:0016625">
    <property type="term" value="F:oxidoreductase activity, acting on the aldehyde or oxo group of donors, iron-sulfur protein as acceptor"/>
    <property type="evidence" value="ECO:0007669"/>
    <property type="project" value="InterPro"/>
</dbReference>
<protein>
    <submittedName>
        <fullName evidence="10">Aldehyde ferredoxin oxidoreductase</fullName>
    </submittedName>
</protein>
<dbReference type="InterPro" id="IPR051919">
    <property type="entry name" value="W-dependent_AOR"/>
</dbReference>
<dbReference type="OrthoDB" id="9763894at2"/>
<dbReference type="Pfam" id="PF01314">
    <property type="entry name" value="AFOR_C"/>
    <property type="match status" value="1"/>
</dbReference>
<dbReference type="PANTHER" id="PTHR30038:SF0">
    <property type="entry name" value="TUNGSTEN-CONTAINING ALDEHYDE FERREDOXIN OXIDOREDUCTASE"/>
    <property type="match status" value="1"/>
</dbReference>
<dbReference type="Gene3D" id="3.60.9.10">
    <property type="entry name" value="Aldehyde ferredoxin oxidoreductase, N-terminal domain"/>
    <property type="match status" value="1"/>
</dbReference>
<evidence type="ECO:0000256" key="2">
    <source>
        <dbReference type="ARBA" id="ARBA00011032"/>
    </source>
</evidence>
<organism evidence="10 11">
    <name type="scientific">Dethiosulfatarculus sandiegensis</name>
    <dbReference type="NCBI Taxonomy" id="1429043"/>
    <lineage>
        <taxon>Bacteria</taxon>
        <taxon>Pseudomonadati</taxon>
        <taxon>Thermodesulfobacteriota</taxon>
        <taxon>Desulfarculia</taxon>
        <taxon>Desulfarculales</taxon>
        <taxon>Desulfarculaceae</taxon>
        <taxon>Dethiosulfatarculus</taxon>
    </lineage>
</organism>
<dbReference type="STRING" id="1429043.X474_02035"/>
<dbReference type="SUPFAM" id="SSF48310">
    <property type="entry name" value="Aldehyde ferredoxin oxidoreductase, C-terminal domains"/>
    <property type="match status" value="1"/>
</dbReference>
<evidence type="ECO:0000256" key="6">
    <source>
        <dbReference type="ARBA" id="ARBA00023004"/>
    </source>
</evidence>
<dbReference type="InterPro" id="IPR013985">
    <property type="entry name" value="Ald_Fedxn_OxRdtase_dom3"/>
</dbReference>
<evidence type="ECO:0000256" key="4">
    <source>
        <dbReference type="ARBA" id="ARBA00022723"/>
    </source>
</evidence>
<comment type="cofactor">
    <cofactor evidence="1">
        <name>[4Fe-4S] cluster</name>
        <dbReference type="ChEBI" id="CHEBI:49883"/>
    </cofactor>
</comment>
<dbReference type="Proteomes" id="UP000032233">
    <property type="component" value="Unassembled WGS sequence"/>
</dbReference>
<evidence type="ECO:0000256" key="3">
    <source>
        <dbReference type="ARBA" id="ARBA00022485"/>
    </source>
</evidence>
<dbReference type="GO" id="GO:0051539">
    <property type="term" value="F:4 iron, 4 sulfur cluster binding"/>
    <property type="evidence" value="ECO:0007669"/>
    <property type="project" value="UniProtKB-KW"/>
</dbReference>
<evidence type="ECO:0000256" key="8">
    <source>
        <dbReference type="ARBA" id="ARBA00049934"/>
    </source>
</evidence>
<dbReference type="PANTHER" id="PTHR30038">
    <property type="entry name" value="ALDEHYDE FERREDOXIN OXIDOREDUCTASE"/>
    <property type="match status" value="1"/>
</dbReference>
<dbReference type="GO" id="GO:0009055">
    <property type="term" value="F:electron transfer activity"/>
    <property type="evidence" value="ECO:0007669"/>
    <property type="project" value="InterPro"/>
</dbReference>